<name>A0A918RW11_9ACTN</name>
<reference evidence="1" key="2">
    <citation type="submission" date="2020-09" db="EMBL/GenBank/DDBJ databases">
        <authorList>
            <person name="Sun Q."/>
            <person name="Ohkuma M."/>
        </authorList>
    </citation>
    <scope>NUCLEOTIDE SEQUENCE</scope>
    <source>
        <strain evidence="1">JCM 5016</strain>
    </source>
</reference>
<sequence length="119" mass="13001">MRQSTAVPAVTETPPPDVLAVLTLPSLDRLTEEQVRGGCCVWGGEPLSTATAVDLGPRTGRRLGQPFQWFPRADRRCLARAAQQALYDHHVPRCAGCETVRGGCAVHRALCRLVREGQR</sequence>
<reference evidence="1" key="1">
    <citation type="journal article" date="2014" name="Int. J. Syst. Evol. Microbiol.">
        <title>Complete genome sequence of Corynebacterium casei LMG S-19264T (=DSM 44701T), isolated from a smear-ripened cheese.</title>
        <authorList>
            <consortium name="US DOE Joint Genome Institute (JGI-PGF)"/>
            <person name="Walter F."/>
            <person name="Albersmeier A."/>
            <person name="Kalinowski J."/>
            <person name="Ruckert C."/>
        </authorList>
    </citation>
    <scope>NUCLEOTIDE SEQUENCE</scope>
    <source>
        <strain evidence="1">JCM 5016</strain>
    </source>
</reference>
<organism evidence="1 2">
    <name type="scientific">Streptomyces echinoruber</name>
    <dbReference type="NCBI Taxonomy" id="68898"/>
    <lineage>
        <taxon>Bacteria</taxon>
        <taxon>Bacillati</taxon>
        <taxon>Actinomycetota</taxon>
        <taxon>Actinomycetes</taxon>
        <taxon>Kitasatosporales</taxon>
        <taxon>Streptomycetaceae</taxon>
        <taxon>Streptomyces</taxon>
    </lineage>
</organism>
<proteinExistence type="predicted"/>
<protein>
    <submittedName>
        <fullName evidence="1">Uncharacterized protein</fullName>
    </submittedName>
</protein>
<dbReference type="EMBL" id="BMWH01000039">
    <property type="protein sequence ID" value="GHA14735.1"/>
    <property type="molecule type" value="Genomic_DNA"/>
</dbReference>
<comment type="caution">
    <text evidence="1">The sequence shown here is derived from an EMBL/GenBank/DDBJ whole genome shotgun (WGS) entry which is preliminary data.</text>
</comment>
<dbReference type="Proteomes" id="UP000623010">
    <property type="component" value="Unassembled WGS sequence"/>
</dbReference>
<dbReference type="AlphaFoldDB" id="A0A918RW11"/>
<accession>A0A918RW11</accession>
<evidence type="ECO:0000313" key="2">
    <source>
        <dbReference type="Proteomes" id="UP000623010"/>
    </source>
</evidence>
<gene>
    <name evidence="1" type="ORF">GCM10010389_61820</name>
</gene>
<dbReference type="RefSeq" id="WP_190060812.1">
    <property type="nucleotide sequence ID" value="NZ_BMWH01000039.1"/>
</dbReference>
<keyword evidence="2" id="KW-1185">Reference proteome</keyword>
<evidence type="ECO:0000313" key="1">
    <source>
        <dbReference type="EMBL" id="GHA14735.1"/>
    </source>
</evidence>